<dbReference type="EMBL" id="NPCC01000008">
    <property type="protein sequence ID" value="PAE89545.1"/>
    <property type="molecule type" value="Genomic_DNA"/>
</dbReference>
<comment type="caution">
    <text evidence="2">The sequence shown here is derived from an EMBL/GenBank/DDBJ whole genome shotgun (WGS) entry which is preliminary data.</text>
</comment>
<accession>A0A268P2L8</accession>
<comment type="similarity">
    <text evidence="1">Belongs to the UPF0736 family.</text>
</comment>
<dbReference type="Pfam" id="PF12227">
    <property type="entry name" value="DUF3603"/>
    <property type="match status" value="1"/>
</dbReference>
<evidence type="ECO:0000313" key="3">
    <source>
        <dbReference type="Proteomes" id="UP000216207"/>
    </source>
</evidence>
<organism evidence="2 3">
    <name type="scientific">Shouchella clausii</name>
    <name type="common">Alkalihalobacillus clausii</name>
    <dbReference type="NCBI Taxonomy" id="79880"/>
    <lineage>
        <taxon>Bacteria</taxon>
        <taxon>Bacillati</taxon>
        <taxon>Bacillota</taxon>
        <taxon>Bacilli</taxon>
        <taxon>Bacillales</taxon>
        <taxon>Bacillaceae</taxon>
        <taxon>Shouchella</taxon>
    </lineage>
</organism>
<evidence type="ECO:0000313" key="2">
    <source>
        <dbReference type="EMBL" id="PAE89545.1"/>
    </source>
</evidence>
<dbReference type="AlphaFoldDB" id="A0A268P2L8"/>
<dbReference type="InterPro" id="IPR020909">
    <property type="entry name" value="UPF0736"/>
</dbReference>
<proteinExistence type="inferred from homology"/>
<protein>
    <recommendedName>
        <fullName evidence="1">UPF0736 protein CHH72_07860</fullName>
    </recommendedName>
</protein>
<name>A0A268P2L8_SHOCL</name>
<dbReference type="Proteomes" id="UP000216207">
    <property type="component" value="Unassembled WGS sequence"/>
</dbReference>
<dbReference type="HAMAP" id="MF_01860">
    <property type="entry name" value="UPF0736"/>
    <property type="match status" value="1"/>
</dbReference>
<gene>
    <name evidence="2" type="ORF">CHH72_07860</name>
</gene>
<dbReference type="RefSeq" id="WP_095294437.1">
    <property type="nucleotide sequence ID" value="NZ_NPCC01000008.1"/>
</dbReference>
<sequence length="248" mass="29580">MVMMRDVWVNWFEGEENGYNVCPFHEWRSEDRIEVLDQVKLLKVDEKLMDYIEDQLLDLPMELLKEVFQKSYLRKNMSRIQLDYCFIATDGKRIIAVDTMGYKTPIRKSRLTPRQEQVVFETLTEQDVPYFQLEIALPAKDYHLLSPSPAELAGLTRKERQLKQLLLMVLDQLQTTGSDAEIKYWCTEWDPLTYKKLQQKGRTEVWEQLLNGVRAGWSQRHYKLCEAMVKGHSFFEKLWELEHPERVK</sequence>
<reference evidence="2 3" key="1">
    <citation type="submission" date="2017-07" db="EMBL/GenBank/DDBJ databases">
        <title>Isolation and whole genome analysis of endospore-forming bacteria from heroin.</title>
        <authorList>
            <person name="Kalinowski J."/>
            <person name="Ahrens B."/>
            <person name="Al-Dilaimi A."/>
            <person name="Winkler A."/>
            <person name="Wibberg D."/>
            <person name="Schleenbecker U."/>
            <person name="Ruckert C."/>
            <person name="Wolfel R."/>
            <person name="Grass G."/>
        </authorList>
    </citation>
    <scope>NUCLEOTIDE SEQUENCE [LARGE SCALE GENOMIC DNA]</scope>
    <source>
        <strain evidence="2 3">7539</strain>
    </source>
</reference>
<evidence type="ECO:0000256" key="1">
    <source>
        <dbReference type="HAMAP-Rule" id="MF_01860"/>
    </source>
</evidence>